<keyword evidence="10 20" id="KW-0269">Exonuclease</keyword>
<dbReference type="CDD" id="cd06131">
    <property type="entry name" value="DNA_pol_III_epsilon_Ecoli_like"/>
    <property type="match status" value="1"/>
</dbReference>
<comment type="caution">
    <text evidence="22">The sequence shown here is derived from an EMBL/GenBank/DDBJ whole genome shotgun (WGS) entry which is preliminary data.</text>
</comment>
<dbReference type="InterPro" id="IPR012337">
    <property type="entry name" value="RNaseH-like_sf"/>
</dbReference>
<dbReference type="RefSeq" id="WP_100368219.1">
    <property type="nucleotide sequence ID" value="NZ_PGTY01000002.1"/>
</dbReference>
<evidence type="ECO:0000313" key="23">
    <source>
        <dbReference type="Proteomes" id="UP000228531"/>
    </source>
</evidence>
<comment type="subunit">
    <text evidence="15 20">DNA polymerase III contains a core (composed of alpha, epsilon and theta chains) that associates with a tau subunit. This core dimerizes to form the POLIII' complex. PolIII' associates with the gamma complex (composed of gamma, delta, delta', psi and chi chains) and with the beta chain to form the complete DNA polymerase III complex.</text>
</comment>
<evidence type="ECO:0000256" key="8">
    <source>
        <dbReference type="ARBA" id="ARBA00022723"/>
    </source>
</evidence>
<dbReference type="PANTHER" id="PTHR30231:SF41">
    <property type="entry name" value="DNA POLYMERASE III SUBUNIT EPSILON"/>
    <property type="match status" value="1"/>
</dbReference>
<dbReference type="InterPro" id="IPR013520">
    <property type="entry name" value="Ribonucl_H"/>
</dbReference>
<evidence type="ECO:0000256" key="14">
    <source>
        <dbReference type="ARBA" id="ARBA00025483"/>
    </source>
</evidence>
<dbReference type="Gene3D" id="3.30.420.10">
    <property type="entry name" value="Ribonuclease H-like superfamily/Ribonuclease H"/>
    <property type="match status" value="1"/>
</dbReference>
<dbReference type="GO" id="GO:0046872">
    <property type="term" value="F:metal ion binding"/>
    <property type="evidence" value="ECO:0007669"/>
    <property type="project" value="UniProtKB-KW"/>
</dbReference>
<dbReference type="GO" id="GO:0045004">
    <property type="term" value="P:DNA replication proofreading"/>
    <property type="evidence" value="ECO:0007669"/>
    <property type="project" value="TreeGrafter"/>
</dbReference>
<dbReference type="AlphaFoldDB" id="A0A2M8W4M2"/>
<dbReference type="GO" id="GO:0008408">
    <property type="term" value="F:3'-5' exonuclease activity"/>
    <property type="evidence" value="ECO:0007669"/>
    <property type="project" value="TreeGrafter"/>
</dbReference>
<keyword evidence="11 19" id="KW-0460">Magnesium</keyword>
<dbReference type="NCBIfam" id="TIGR00573">
    <property type="entry name" value="dnaq"/>
    <property type="match status" value="1"/>
</dbReference>
<dbReference type="InterPro" id="IPR006054">
    <property type="entry name" value="DnaQ"/>
</dbReference>
<reference evidence="22 23" key="1">
    <citation type="submission" date="2017-11" db="EMBL/GenBank/DDBJ databases">
        <title>Genomic Encyclopedia of Archaeal and Bacterial Type Strains, Phase II (KMG-II): From Individual Species to Whole Genera.</title>
        <authorList>
            <person name="Goeker M."/>
        </authorList>
    </citation>
    <scope>NUCLEOTIDE SEQUENCE [LARGE SCALE GENOMIC DNA]</scope>
    <source>
        <strain evidence="22 23">DSM 29128</strain>
    </source>
</reference>
<dbReference type="OrthoDB" id="9804290at2"/>
<protein>
    <recommendedName>
        <fullName evidence="3 20">DNA polymerase III subunit epsilon</fullName>
        <ecNumber evidence="2 20">2.7.7.7</ecNumber>
    </recommendedName>
</protein>
<feature type="binding site" evidence="18">
    <location>
        <position position="7"/>
    </location>
    <ligand>
        <name>substrate</name>
    </ligand>
</feature>
<dbReference type="InterPro" id="IPR006309">
    <property type="entry name" value="DnaQ_proteo"/>
</dbReference>
<dbReference type="GO" id="GO:0003677">
    <property type="term" value="F:DNA binding"/>
    <property type="evidence" value="ECO:0007669"/>
    <property type="project" value="InterPro"/>
</dbReference>
<keyword evidence="12 20" id="KW-0239">DNA-directed DNA polymerase</keyword>
<gene>
    <name evidence="20" type="primary">dnaQ</name>
    <name evidence="22" type="ORF">BC777_2221</name>
</gene>
<keyword evidence="5 20" id="KW-0548">Nucleotidyltransferase</keyword>
<evidence type="ECO:0000256" key="13">
    <source>
        <dbReference type="ARBA" id="ARBA00023211"/>
    </source>
</evidence>
<keyword evidence="8 19" id="KW-0479">Metal-binding</keyword>
<keyword evidence="13 19" id="KW-0464">Manganese</keyword>
<proteinExistence type="predicted"/>
<evidence type="ECO:0000256" key="19">
    <source>
        <dbReference type="PIRSR" id="PIRSR606309-3"/>
    </source>
</evidence>
<evidence type="ECO:0000256" key="11">
    <source>
        <dbReference type="ARBA" id="ARBA00022842"/>
    </source>
</evidence>
<evidence type="ECO:0000256" key="16">
    <source>
        <dbReference type="ARBA" id="ARBA00049244"/>
    </source>
</evidence>
<comment type="catalytic activity">
    <reaction evidence="16 20">
        <text>DNA(n) + a 2'-deoxyribonucleoside 5'-triphosphate = DNA(n+1) + diphosphate</text>
        <dbReference type="Rhea" id="RHEA:22508"/>
        <dbReference type="Rhea" id="RHEA-COMP:17339"/>
        <dbReference type="Rhea" id="RHEA-COMP:17340"/>
        <dbReference type="ChEBI" id="CHEBI:33019"/>
        <dbReference type="ChEBI" id="CHEBI:61560"/>
        <dbReference type="ChEBI" id="CHEBI:173112"/>
        <dbReference type="EC" id="2.7.7.7"/>
    </reaction>
</comment>
<feature type="active site" description="Proton acceptor" evidence="17">
    <location>
        <position position="163"/>
    </location>
</feature>
<dbReference type="SMART" id="SM00479">
    <property type="entry name" value="EXOIII"/>
    <property type="match status" value="1"/>
</dbReference>
<keyword evidence="6 20" id="KW-0235">DNA replication</keyword>
<evidence type="ECO:0000259" key="21">
    <source>
        <dbReference type="SMART" id="SM00479"/>
    </source>
</evidence>
<keyword evidence="23" id="KW-1185">Reference proteome</keyword>
<feature type="binding site" evidence="19">
    <location>
        <position position="7"/>
    </location>
    <ligand>
        <name>a divalent metal cation</name>
        <dbReference type="ChEBI" id="CHEBI:60240"/>
        <label>1</label>
        <note>catalytic</note>
    </ligand>
</feature>
<dbReference type="InterPro" id="IPR036397">
    <property type="entry name" value="RNaseH_sf"/>
</dbReference>
<feature type="binding site" evidence="18">
    <location>
        <position position="52"/>
    </location>
    <ligand>
        <name>substrate</name>
    </ligand>
</feature>
<dbReference type="EC" id="2.7.7.7" evidence="2 20"/>
<dbReference type="PANTHER" id="PTHR30231">
    <property type="entry name" value="DNA POLYMERASE III SUBUNIT EPSILON"/>
    <property type="match status" value="1"/>
</dbReference>
<evidence type="ECO:0000313" key="22">
    <source>
        <dbReference type="EMBL" id="PJI85874.1"/>
    </source>
</evidence>
<feature type="binding site" evidence="18">
    <location>
        <position position="9"/>
    </location>
    <ligand>
        <name>substrate</name>
    </ligand>
</feature>
<feature type="binding site" evidence="19">
    <location>
        <position position="168"/>
    </location>
    <ligand>
        <name>a divalent metal cation</name>
        <dbReference type="ChEBI" id="CHEBI:60240"/>
        <label>1</label>
        <note>catalytic</note>
    </ligand>
</feature>
<evidence type="ECO:0000256" key="9">
    <source>
        <dbReference type="ARBA" id="ARBA00022801"/>
    </source>
</evidence>
<evidence type="ECO:0000256" key="3">
    <source>
        <dbReference type="ARBA" id="ARBA00020352"/>
    </source>
</evidence>
<comment type="cofactor">
    <cofactor evidence="1 20">
        <name>Mn(2+)</name>
        <dbReference type="ChEBI" id="CHEBI:29035"/>
    </cofactor>
</comment>
<evidence type="ECO:0000256" key="2">
    <source>
        <dbReference type="ARBA" id="ARBA00012417"/>
    </source>
</evidence>
<comment type="cofactor">
    <cofactor evidence="19">
        <name>Mg(2+)</name>
        <dbReference type="ChEBI" id="CHEBI:18420"/>
    </cofactor>
    <cofactor evidence="19">
        <name>Mn(2+)</name>
        <dbReference type="ChEBI" id="CHEBI:29035"/>
    </cofactor>
    <text evidence="19">Binds 2 divalent metal cations. Magnesium or manganese.</text>
</comment>
<dbReference type="NCBIfam" id="TIGR01406">
    <property type="entry name" value="dnaQ_proteo"/>
    <property type="match status" value="1"/>
</dbReference>
<feature type="domain" description="Exonuclease" evidence="21">
    <location>
        <begin position="2"/>
        <end position="185"/>
    </location>
</feature>
<dbReference type="NCBIfam" id="NF004316">
    <property type="entry name" value="PRK05711.1"/>
    <property type="match status" value="1"/>
</dbReference>
<dbReference type="GO" id="GO:0003887">
    <property type="term" value="F:DNA-directed DNA polymerase activity"/>
    <property type="evidence" value="ECO:0007669"/>
    <property type="project" value="UniProtKB-KW"/>
</dbReference>
<name>A0A2M8W4M2_9RHOB</name>
<dbReference type="FunFam" id="3.30.420.10:FF:000012">
    <property type="entry name" value="DNA polymerase III subunit epsilon"/>
    <property type="match status" value="1"/>
</dbReference>
<evidence type="ECO:0000256" key="12">
    <source>
        <dbReference type="ARBA" id="ARBA00022932"/>
    </source>
</evidence>
<evidence type="ECO:0000256" key="4">
    <source>
        <dbReference type="ARBA" id="ARBA00022679"/>
    </source>
</evidence>
<dbReference type="Proteomes" id="UP000228531">
    <property type="component" value="Unassembled WGS sequence"/>
</dbReference>
<evidence type="ECO:0000256" key="17">
    <source>
        <dbReference type="PIRSR" id="PIRSR606309-1"/>
    </source>
</evidence>
<evidence type="ECO:0000256" key="1">
    <source>
        <dbReference type="ARBA" id="ARBA00001936"/>
    </source>
</evidence>
<evidence type="ECO:0000256" key="10">
    <source>
        <dbReference type="ARBA" id="ARBA00022839"/>
    </source>
</evidence>
<dbReference type="EMBL" id="PGTY01000002">
    <property type="protein sequence ID" value="PJI85874.1"/>
    <property type="molecule type" value="Genomic_DNA"/>
</dbReference>
<feature type="binding site" evidence="18">
    <location>
        <position position="57"/>
    </location>
    <ligand>
        <name>substrate</name>
    </ligand>
</feature>
<evidence type="ECO:0000256" key="7">
    <source>
        <dbReference type="ARBA" id="ARBA00022722"/>
    </source>
</evidence>
<feature type="binding site" evidence="19">
    <location>
        <position position="9"/>
    </location>
    <ligand>
        <name>a divalent metal cation</name>
        <dbReference type="ChEBI" id="CHEBI:60240"/>
        <label>1</label>
        <note>catalytic</note>
    </ligand>
</feature>
<feature type="binding site" evidence="18">
    <location>
        <position position="168"/>
    </location>
    <ligand>
        <name>substrate</name>
    </ligand>
</feature>
<evidence type="ECO:0000256" key="6">
    <source>
        <dbReference type="ARBA" id="ARBA00022705"/>
    </source>
</evidence>
<keyword evidence="4 20" id="KW-0808">Transferase</keyword>
<dbReference type="SUPFAM" id="SSF53098">
    <property type="entry name" value="Ribonuclease H-like"/>
    <property type="match status" value="1"/>
</dbReference>
<keyword evidence="9 20" id="KW-0378">Hydrolase</keyword>
<evidence type="ECO:0000256" key="15">
    <source>
        <dbReference type="ARBA" id="ARBA00026073"/>
    </source>
</evidence>
<evidence type="ECO:0000256" key="20">
    <source>
        <dbReference type="RuleBase" id="RU364087"/>
    </source>
</evidence>
<evidence type="ECO:0000256" key="18">
    <source>
        <dbReference type="PIRSR" id="PIRSR606309-2"/>
    </source>
</evidence>
<sequence length="241" mass="26580">MREIVLDTETTGFEPHEGDRIVEIGAVELMGHVPTGRTYHQYINPQRSMPAEAFGVHGIGPDLLEPPQEPKPGQETLRDKPLFKDIAQDFVDFVGDAKLVIHNAAFDMKFLNAELGWLNRPLLPMDQALDTLAIARRKFPGSPASLDALCRRFAIDNSSRTLHGALLDSEILAEVYLELIGGRQPDFALAADTRSQAAGGQSDEWRPMPRPEPLAPKLTKEEAAAHAAFIEQLGDGVIWKN</sequence>
<keyword evidence="7 20" id="KW-0540">Nuclease</keyword>
<dbReference type="GO" id="GO:0005829">
    <property type="term" value="C:cytosol"/>
    <property type="evidence" value="ECO:0007669"/>
    <property type="project" value="TreeGrafter"/>
</dbReference>
<dbReference type="Pfam" id="PF00929">
    <property type="entry name" value="RNase_T"/>
    <property type="match status" value="1"/>
</dbReference>
<accession>A0A2M8W4M2</accession>
<comment type="function">
    <text evidence="14 20">DNA polymerase III is a complex, multichain enzyme responsible for most of the replicative synthesis in bacteria. The epsilon subunit contain the editing function and is a proofreading 3'-5' exonuclease.</text>
</comment>
<evidence type="ECO:0000256" key="5">
    <source>
        <dbReference type="ARBA" id="ARBA00022695"/>
    </source>
</evidence>
<organism evidence="22 23">
    <name type="scientific">Yoonia maricola</name>
    <dbReference type="NCBI Taxonomy" id="420999"/>
    <lineage>
        <taxon>Bacteria</taxon>
        <taxon>Pseudomonadati</taxon>
        <taxon>Pseudomonadota</taxon>
        <taxon>Alphaproteobacteria</taxon>
        <taxon>Rhodobacterales</taxon>
        <taxon>Paracoccaceae</taxon>
        <taxon>Yoonia</taxon>
    </lineage>
</organism>